<dbReference type="InterPro" id="IPR052155">
    <property type="entry name" value="Biofilm_reg_signaling"/>
</dbReference>
<feature type="domain" description="PAS" evidence="1">
    <location>
        <begin position="266"/>
        <end position="344"/>
    </location>
</feature>
<dbReference type="Pfam" id="PF00990">
    <property type="entry name" value="GGDEF"/>
    <property type="match status" value="1"/>
</dbReference>
<dbReference type="InterPro" id="IPR013656">
    <property type="entry name" value="PAS_4"/>
</dbReference>
<evidence type="ECO:0000313" key="4">
    <source>
        <dbReference type="EMBL" id="MBB4013328.1"/>
    </source>
</evidence>
<dbReference type="Proteomes" id="UP000561045">
    <property type="component" value="Unassembled WGS sequence"/>
</dbReference>
<dbReference type="PROSITE" id="PS50112">
    <property type="entry name" value="PAS"/>
    <property type="match status" value="2"/>
</dbReference>
<dbReference type="SMART" id="SM00091">
    <property type="entry name" value="PAS"/>
    <property type="match status" value="3"/>
</dbReference>
<dbReference type="InterPro" id="IPR029787">
    <property type="entry name" value="Nucleotide_cyclase"/>
</dbReference>
<dbReference type="PANTHER" id="PTHR44757">
    <property type="entry name" value="DIGUANYLATE CYCLASE DGCP"/>
    <property type="match status" value="1"/>
</dbReference>
<protein>
    <submittedName>
        <fullName evidence="4">Diguanylate cyclase (GGDEF)-like protein/PAS domain S-box-containing protein</fullName>
    </submittedName>
</protein>
<reference evidence="4 5" key="1">
    <citation type="submission" date="2020-08" db="EMBL/GenBank/DDBJ databases">
        <title>Genomic Encyclopedia of Type Strains, Phase IV (KMG-IV): sequencing the most valuable type-strain genomes for metagenomic binning, comparative biology and taxonomic classification.</title>
        <authorList>
            <person name="Goeker M."/>
        </authorList>
    </citation>
    <scope>NUCLEOTIDE SEQUENCE [LARGE SCALE GENOMIC DNA]</scope>
    <source>
        <strain evidence="4 5">DSM 106739</strain>
    </source>
</reference>
<sequence>MTHASTPATAAVATAMHFDYVLAQSPIGIAVINEAGVYEAVNPAYSALYGYSNDELLGQNLEVILPPQAREQIIGRHRAFLTEQIPFDGELDVVRRDGTPLRVLVKSARVEGADGVALRLVYVSDITERCRVECALQESRAFTQSVLDSLQANICVIDESGRIIAVNQAWRDFCHDNHGEACRCDEGVSCLNACNCGSETGTHSAECIAPLLQELLAGTRESFEATYPCHSPGEQRWFLARATRVRESLATRIVVAHHNITRLKQAEEELKAALHFSENLIASMQDGFSVLDIHGVSRDANPALCAMTGFSRDELVGRSAPFPYWPPEAHGEIQRAFVQTLRGEPGSFELTFMKKTGERFPVIVSASSLRDDSGRQVGFIATVKDITDRKAMEEQIRRYAFYDTLTGLPNRRLLDDRLGHAMAASKRSGRFGAAMFIDLDNFKPLNDAHGHGVGDLLLAEAAARLRACTRQMDTVARFGGDEFVVVLKELNGDADASAASAHLVAEKIRGALSTPYRLIKPRERGSDQIIEHRCTASVGIMLFMGQETSASDILKFADQAMYDAKAKGRDAICIHAHA</sequence>
<evidence type="ECO:0000313" key="5">
    <source>
        <dbReference type="Proteomes" id="UP000561045"/>
    </source>
</evidence>
<dbReference type="Pfam" id="PF13426">
    <property type="entry name" value="PAS_9"/>
    <property type="match status" value="1"/>
</dbReference>
<dbReference type="InterPro" id="IPR000160">
    <property type="entry name" value="GGDEF_dom"/>
</dbReference>
<dbReference type="CDD" id="cd01949">
    <property type="entry name" value="GGDEF"/>
    <property type="match status" value="1"/>
</dbReference>
<feature type="domain" description="PAC" evidence="2">
    <location>
        <begin position="346"/>
        <end position="398"/>
    </location>
</feature>
<dbReference type="Pfam" id="PF08448">
    <property type="entry name" value="PAS_4"/>
    <property type="match status" value="2"/>
</dbReference>
<dbReference type="InterPro" id="IPR001610">
    <property type="entry name" value="PAC"/>
</dbReference>
<feature type="domain" description="GGDEF" evidence="3">
    <location>
        <begin position="430"/>
        <end position="577"/>
    </location>
</feature>
<dbReference type="NCBIfam" id="TIGR00229">
    <property type="entry name" value="sensory_box"/>
    <property type="match status" value="2"/>
</dbReference>
<dbReference type="SMART" id="SM00086">
    <property type="entry name" value="PAC"/>
    <property type="match status" value="2"/>
</dbReference>
<dbReference type="Gene3D" id="3.30.70.270">
    <property type="match status" value="1"/>
</dbReference>
<feature type="domain" description="PAS" evidence="1">
    <location>
        <begin position="14"/>
        <end position="84"/>
    </location>
</feature>
<dbReference type="PROSITE" id="PS50887">
    <property type="entry name" value="GGDEF"/>
    <property type="match status" value="1"/>
</dbReference>
<keyword evidence="5" id="KW-1185">Reference proteome</keyword>
<dbReference type="Gene3D" id="3.30.450.20">
    <property type="entry name" value="PAS domain"/>
    <property type="match status" value="3"/>
</dbReference>
<dbReference type="SUPFAM" id="SSF55073">
    <property type="entry name" value="Nucleotide cyclase"/>
    <property type="match status" value="1"/>
</dbReference>
<dbReference type="PANTHER" id="PTHR44757:SF2">
    <property type="entry name" value="BIOFILM ARCHITECTURE MAINTENANCE PROTEIN MBAA"/>
    <property type="match status" value="1"/>
</dbReference>
<proteinExistence type="predicted"/>
<evidence type="ECO:0000259" key="1">
    <source>
        <dbReference type="PROSITE" id="PS50112"/>
    </source>
</evidence>
<comment type="caution">
    <text evidence="4">The sequence shown here is derived from an EMBL/GenBank/DDBJ whole genome shotgun (WGS) entry which is preliminary data.</text>
</comment>
<organism evidence="4 5">
    <name type="scientific">Niveibacterium umoris</name>
    <dbReference type="NCBI Taxonomy" id="1193620"/>
    <lineage>
        <taxon>Bacteria</taxon>
        <taxon>Pseudomonadati</taxon>
        <taxon>Pseudomonadota</taxon>
        <taxon>Betaproteobacteria</taxon>
        <taxon>Rhodocyclales</taxon>
        <taxon>Rhodocyclaceae</taxon>
        <taxon>Niveibacterium</taxon>
    </lineage>
</organism>
<feature type="domain" description="PAC" evidence="2">
    <location>
        <begin position="87"/>
        <end position="138"/>
    </location>
</feature>
<dbReference type="NCBIfam" id="TIGR00254">
    <property type="entry name" value="GGDEF"/>
    <property type="match status" value="1"/>
</dbReference>
<dbReference type="AlphaFoldDB" id="A0A840BP77"/>
<dbReference type="InterPro" id="IPR000700">
    <property type="entry name" value="PAS-assoc_C"/>
</dbReference>
<dbReference type="InterPro" id="IPR000014">
    <property type="entry name" value="PAS"/>
</dbReference>
<evidence type="ECO:0000259" key="2">
    <source>
        <dbReference type="PROSITE" id="PS50113"/>
    </source>
</evidence>
<dbReference type="SMART" id="SM00267">
    <property type="entry name" value="GGDEF"/>
    <property type="match status" value="1"/>
</dbReference>
<dbReference type="InterPro" id="IPR043128">
    <property type="entry name" value="Rev_trsase/Diguanyl_cyclase"/>
</dbReference>
<accession>A0A840BP77</accession>
<dbReference type="PROSITE" id="PS50113">
    <property type="entry name" value="PAC"/>
    <property type="match status" value="2"/>
</dbReference>
<dbReference type="EMBL" id="JACIET010000002">
    <property type="protein sequence ID" value="MBB4013328.1"/>
    <property type="molecule type" value="Genomic_DNA"/>
</dbReference>
<dbReference type="SUPFAM" id="SSF55785">
    <property type="entry name" value="PYP-like sensor domain (PAS domain)"/>
    <property type="match status" value="3"/>
</dbReference>
<gene>
    <name evidence="4" type="ORF">GGR36_002674</name>
</gene>
<name>A0A840BP77_9RHOO</name>
<dbReference type="RefSeq" id="WP_183635218.1">
    <property type="nucleotide sequence ID" value="NZ_BAABLE010000005.1"/>
</dbReference>
<evidence type="ECO:0000259" key="3">
    <source>
        <dbReference type="PROSITE" id="PS50887"/>
    </source>
</evidence>
<dbReference type="CDD" id="cd00130">
    <property type="entry name" value="PAS"/>
    <property type="match status" value="2"/>
</dbReference>
<dbReference type="InterPro" id="IPR035965">
    <property type="entry name" value="PAS-like_dom_sf"/>
</dbReference>